<dbReference type="EMBL" id="CP025012">
    <property type="protein sequence ID" value="AUW41891.1"/>
    <property type="molecule type" value="Genomic_DNA"/>
</dbReference>
<evidence type="ECO:0000313" key="2">
    <source>
        <dbReference type="Proteomes" id="UP000238523"/>
    </source>
</evidence>
<reference evidence="1 2" key="1">
    <citation type="submission" date="2017-11" db="EMBL/GenBank/DDBJ databases">
        <title>Complete genome of Rhizobium leguminosarum Norway, an ineffective micro-symbiont.</title>
        <authorList>
            <person name="Hoffrichter A."/>
            <person name="Liang J."/>
            <person name="Brachmann A."/>
            <person name="Marin M."/>
        </authorList>
    </citation>
    <scope>NUCLEOTIDE SEQUENCE [LARGE SCALE GENOMIC DNA]</scope>
    <source>
        <strain evidence="1 2">Norway</strain>
    </source>
</reference>
<name>A0A2K9Z1C1_RHILE</name>
<accession>A0A2K9Z1C1</accession>
<evidence type="ECO:0000313" key="1">
    <source>
        <dbReference type="EMBL" id="AUW41891.1"/>
    </source>
</evidence>
<dbReference type="Pfam" id="PF09957">
    <property type="entry name" value="VapB_antitoxin"/>
    <property type="match status" value="1"/>
</dbReference>
<dbReference type="InterPro" id="IPR019239">
    <property type="entry name" value="VapB_antitoxin"/>
</dbReference>
<evidence type="ECO:0008006" key="3">
    <source>
        <dbReference type="Google" id="ProtNLM"/>
    </source>
</evidence>
<dbReference type="Proteomes" id="UP000238523">
    <property type="component" value="Chromosome"/>
</dbReference>
<dbReference type="AlphaFoldDB" id="A0A2K9Z1C1"/>
<proteinExistence type="predicted"/>
<protein>
    <recommendedName>
        <fullName evidence="3">Type II toxin-antitoxin system VapB family antitoxin</fullName>
    </recommendedName>
</protein>
<gene>
    <name evidence="1" type="ORF">CUJ84_Chr001501</name>
</gene>
<organism evidence="1 2">
    <name type="scientific">Rhizobium leguminosarum</name>
    <dbReference type="NCBI Taxonomy" id="384"/>
    <lineage>
        <taxon>Bacteria</taxon>
        <taxon>Pseudomonadati</taxon>
        <taxon>Pseudomonadota</taxon>
        <taxon>Alphaproteobacteria</taxon>
        <taxon>Hyphomicrobiales</taxon>
        <taxon>Rhizobiaceae</taxon>
        <taxon>Rhizobium/Agrobacterium group</taxon>
        <taxon>Rhizobium</taxon>
    </lineage>
</organism>
<sequence>MRTNIGIDDALLDAAMTATGLATKKATVDQALRRLVERHRRKNAIADLAGMGRRPRRDTP</sequence>